<dbReference type="InterPro" id="IPR029063">
    <property type="entry name" value="SAM-dependent_MTases_sf"/>
</dbReference>
<evidence type="ECO:0000256" key="2">
    <source>
        <dbReference type="ARBA" id="ARBA00022679"/>
    </source>
</evidence>
<evidence type="ECO:0000313" key="5">
    <source>
        <dbReference type="EMBL" id="SEM74012.1"/>
    </source>
</evidence>
<dbReference type="PANTHER" id="PTHR43464:SF19">
    <property type="entry name" value="UBIQUINONE BIOSYNTHESIS O-METHYLTRANSFERASE, MITOCHONDRIAL"/>
    <property type="match status" value="1"/>
</dbReference>
<accession>A0A1H8ATF0</accession>
<name>A0A1H8ATF0_9BACL</name>
<feature type="domain" description="Methyltransferase" evidence="4">
    <location>
        <begin position="40"/>
        <end position="132"/>
    </location>
</feature>
<evidence type="ECO:0000256" key="1">
    <source>
        <dbReference type="ARBA" id="ARBA00022603"/>
    </source>
</evidence>
<keyword evidence="6" id="KW-1185">Reference proteome</keyword>
<keyword evidence="2 5" id="KW-0808">Transferase</keyword>
<keyword evidence="1 5" id="KW-0489">Methyltransferase</keyword>
<dbReference type="EMBL" id="FOCQ01000001">
    <property type="protein sequence ID" value="SEM74012.1"/>
    <property type="molecule type" value="Genomic_DNA"/>
</dbReference>
<evidence type="ECO:0000256" key="3">
    <source>
        <dbReference type="ARBA" id="ARBA00022691"/>
    </source>
</evidence>
<dbReference type="CDD" id="cd02440">
    <property type="entry name" value="AdoMet_MTases"/>
    <property type="match status" value="1"/>
</dbReference>
<reference evidence="5 6" key="1">
    <citation type="submission" date="2016-10" db="EMBL/GenBank/DDBJ databases">
        <authorList>
            <person name="de Groot N.N."/>
        </authorList>
    </citation>
    <scope>NUCLEOTIDE SEQUENCE [LARGE SCALE GENOMIC DNA]</scope>
    <source>
        <strain evidence="5 6">DSM 46701</strain>
    </source>
</reference>
<dbReference type="GO" id="GO:0032259">
    <property type="term" value="P:methylation"/>
    <property type="evidence" value="ECO:0007669"/>
    <property type="project" value="UniProtKB-KW"/>
</dbReference>
<dbReference type="PANTHER" id="PTHR43464">
    <property type="entry name" value="METHYLTRANSFERASE"/>
    <property type="match status" value="1"/>
</dbReference>
<dbReference type="AlphaFoldDB" id="A0A1H8ATF0"/>
<sequence>MADELFENPRLAAIYDFFDSDRSDLDAYEAMVNEFGARSVLDIGCGTGTFACRLAARGIKVTGVDPAAASLHVAQMKPWSDRVEWIHGDALSIPPLAVDLATMTGNVAQVFLTDEEWMGTLRAVRAALRPGGRFVFESRDPKAQAWLGWNRENTYRRVVVPGCGTVEGWVDVTDVQGSLVSFRTTYIFESDGAVITSDSTLRFRSREEMTNSLLDAGLSVDEVREAPDRPGLEFVFIARRPMA</sequence>
<dbReference type="Proteomes" id="UP000199695">
    <property type="component" value="Unassembled WGS sequence"/>
</dbReference>
<protein>
    <submittedName>
        <fullName evidence="5">Methyltransferase domain-containing protein</fullName>
    </submittedName>
</protein>
<dbReference type="STRING" id="1173111.SAMN05444955_101343"/>
<dbReference type="Gene3D" id="3.40.50.150">
    <property type="entry name" value="Vaccinia Virus protein VP39"/>
    <property type="match status" value="1"/>
</dbReference>
<gene>
    <name evidence="5" type="ORF">SAMN05444955_101343</name>
</gene>
<dbReference type="OrthoDB" id="9811589at2"/>
<dbReference type="Pfam" id="PF13649">
    <property type="entry name" value="Methyltransf_25"/>
    <property type="match status" value="1"/>
</dbReference>
<dbReference type="GO" id="GO:0008168">
    <property type="term" value="F:methyltransferase activity"/>
    <property type="evidence" value="ECO:0007669"/>
    <property type="project" value="UniProtKB-KW"/>
</dbReference>
<dbReference type="SUPFAM" id="SSF53335">
    <property type="entry name" value="S-adenosyl-L-methionine-dependent methyltransferases"/>
    <property type="match status" value="1"/>
</dbReference>
<evidence type="ECO:0000259" key="4">
    <source>
        <dbReference type="Pfam" id="PF13649"/>
    </source>
</evidence>
<proteinExistence type="predicted"/>
<keyword evidence="3" id="KW-0949">S-adenosyl-L-methionine</keyword>
<evidence type="ECO:0000313" key="6">
    <source>
        <dbReference type="Proteomes" id="UP000199695"/>
    </source>
</evidence>
<organism evidence="5 6">
    <name type="scientific">Lihuaxuella thermophila</name>
    <dbReference type="NCBI Taxonomy" id="1173111"/>
    <lineage>
        <taxon>Bacteria</taxon>
        <taxon>Bacillati</taxon>
        <taxon>Bacillota</taxon>
        <taxon>Bacilli</taxon>
        <taxon>Bacillales</taxon>
        <taxon>Thermoactinomycetaceae</taxon>
        <taxon>Lihuaxuella</taxon>
    </lineage>
</organism>
<dbReference type="InterPro" id="IPR041698">
    <property type="entry name" value="Methyltransf_25"/>
</dbReference>